<dbReference type="InterPro" id="IPR004242">
    <property type="entry name" value="Transposase_21"/>
</dbReference>
<keyword evidence="2" id="KW-1185">Reference proteome</keyword>
<dbReference type="EMBL" id="JANBPK010000913">
    <property type="protein sequence ID" value="KAJ2929000.1"/>
    <property type="molecule type" value="Genomic_DNA"/>
</dbReference>
<organism evidence="1 2">
    <name type="scientific">Candolleomyces eurysporus</name>
    <dbReference type="NCBI Taxonomy" id="2828524"/>
    <lineage>
        <taxon>Eukaryota</taxon>
        <taxon>Fungi</taxon>
        <taxon>Dikarya</taxon>
        <taxon>Basidiomycota</taxon>
        <taxon>Agaricomycotina</taxon>
        <taxon>Agaricomycetes</taxon>
        <taxon>Agaricomycetidae</taxon>
        <taxon>Agaricales</taxon>
        <taxon>Agaricineae</taxon>
        <taxon>Psathyrellaceae</taxon>
        <taxon>Candolleomyces</taxon>
    </lineage>
</organism>
<name>A0A9W8MEG9_9AGAR</name>
<evidence type="ECO:0000313" key="2">
    <source>
        <dbReference type="Proteomes" id="UP001140091"/>
    </source>
</evidence>
<evidence type="ECO:0000313" key="1">
    <source>
        <dbReference type="EMBL" id="KAJ2929000.1"/>
    </source>
</evidence>
<feature type="non-terminal residue" evidence="1">
    <location>
        <position position="1"/>
    </location>
</feature>
<dbReference type="AlphaFoldDB" id="A0A9W8MEG9"/>
<comment type="caution">
    <text evidence="1">The sequence shown here is derived from an EMBL/GenBank/DDBJ whole genome shotgun (WGS) entry which is preliminary data.</text>
</comment>
<protein>
    <submittedName>
        <fullName evidence="1">Uncharacterized protein</fullName>
    </submittedName>
</protein>
<dbReference type="OrthoDB" id="2669721at2759"/>
<dbReference type="Proteomes" id="UP001140091">
    <property type="component" value="Unassembled WGS sequence"/>
</dbReference>
<dbReference type="Pfam" id="PF02992">
    <property type="entry name" value="Transposase_21"/>
    <property type="match status" value="1"/>
</dbReference>
<sequence>MVQKRWPKSRMLSYEQIRKKVQEFSQVIPIISDMCVNSCIAYTSQFQDCDTCPECVLHPPPWPNNSGIVAKPDKRKEHDLPTTKNHGNLNKFVSPDGTIHITEIDDVMSGEDYLRCALGGIIGMEDTVLMISMDGAQLYRQHESDCWIYIWVLMDLPPDLRYKKQYVIPGAMIPGPNAPKNIDSFLFPGLAHIASLQKDGLKVWDASDPHIFLTKPIVTFTTADGPAMVHFSGFVGHKGFQGCREFCNIPGRRSSDQAKTYYPALLKPDGHNVNGSSHPDIDVLNHLHHHQTPGFTQLQYNQRLEIVLAAQNTTQYQRFRRDTGVAKPSIFSGMHVYPPMPAMFPSDVMHLLGLNIPDNLLNIFCGIISCELDDDPNTWDFAVLTGDVWIRHGNIIALWWPFFAAGFDHVPTNPVEYLNTILYNVLPEAYWTTFCKLCAVVKIVLQQRLTWEQIRHAHVLVLEFAVEFETKFVQRKASRVHFVWPCIHNVTHIPSSTLRVGPHGLFSQYTMERTIGNIVKEIKQHTTASGNASQRAIRRAQVNTVKVLILDEANGVSQPLSRYPQSPAGNGYCILWPKEQSKSGRVVPEDKFTALEVYFDTKDVHFLYRRSQMPLKKWGRLQLPTGDVARSAFQESKRSQHAPMRITRMVKFEHEGVTRFGEVMYYFVIKLSEEQQEPYNLALISMASLLDDAILEKSSGALRACNFKSGENLVVTEVSSIQAVISLLPFPLMHGRDKLLSEDRFFVIEDFGRELSVLTESTTNLYDPEAEDQLLEDSDD</sequence>
<reference evidence="1" key="1">
    <citation type="submission" date="2022-06" db="EMBL/GenBank/DDBJ databases">
        <title>Genome Sequence of Candolleomyces eurysporus.</title>
        <authorList>
            <person name="Buettner E."/>
        </authorList>
    </citation>
    <scope>NUCLEOTIDE SEQUENCE</scope>
    <source>
        <strain evidence="1">VTCC 930004</strain>
    </source>
</reference>
<proteinExistence type="predicted"/>
<accession>A0A9W8MEG9</accession>
<gene>
    <name evidence="1" type="ORF">H1R20_g8095</name>
</gene>